<protein>
    <submittedName>
        <fullName evidence="1">Uncharacterized protein</fullName>
    </submittedName>
</protein>
<gene>
    <name evidence="1" type="ORF">PMACD_LOCUS13581</name>
</gene>
<dbReference type="AlphaFoldDB" id="A0A821WT44"/>
<dbReference type="EMBL" id="CAJOBZ010000062">
    <property type="protein sequence ID" value="CAF4927814.1"/>
    <property type="molecule type" value="Genomic_DNA"/>
</dbReference>
<dbReference type="OrthoDB" id="5984724at2759"/>
<sequence length="147" mass="17198">MASLIKSQIGYKETLKRAYQNFRKSPKDRLAKVSYIKTKLELLESDWKTVTNNHNRILENFDSTIEEEYLNVYEELEDTYLNYKLSLLDVLPNSDNVMDNPCMNNQSCKGESNLRLPKISIPVFSGNYSDWQTFKDLFESLIHNNTS</sequence>
<comment type="caution">
    <text evidence="1">The sequence shown here is derived from an EMBL/GenBank/DDBJ whole genome shotgun (WGS) entry which is preliminary data.</text>
</comment>
<proteinExistence type="predicted"/>
<organism evidence="1 2">
    <name type="scientific">Pieris macdunnoughi</name>
    <dbReference type="NCBI Taxonomy" id="345717"/>
    <lineage>
        <taxon>Eukaryota</taxon>
        <taxon>Metazoa</taxon>
        <taxon>Ecdysozoa</taxon>
        <taxon>Arthropoda</taxon>
        <taxon>Hexapoda</taxon>
        <taxon>Insecta</taxon>
        <taxon>Pterygota</taxon>
        <taxon>Neoptera</taxon>
        <taxon>Endopterygota</taxon>
        <taxon>Lepidoptera</taxon>
        <taxon>Glossata</taxon>
        <taxon>Ditrysia</taxon>
        <taxon>Papilionoidea</taxon>
        <taxon>Pieridae</taxon>
        <taxon>Pierinae</taxon>
        <taxon>Pieris</taxon>
    </lineage>
</organism>
<accession>A0A821WT44</accession>
<name>A0A821WT44_9NEOP</name>
<evidence type="ECO:0000313" key="1">
    <source>
        <dbReference type="EMBL" id="CAF4927814.1"/>
    </source>
</evidence>
<reference evidence="1" key="1">
    <citation type="submission" date="2021-02" db="EMBL/GenBank/DDBJ databases">
        <authorList>
            <person name="Steward A R."/>
        </authorList>
    </citation>
    <scope>NUCLEOTIDE SEQUENCE</scope>
</reference>
<keyword evidence="2" id="KW-1185">Reference proteome</keyword>
<dbReference type="Proteomes" id="UP000663880">
    <property type="component" value="Unassembled WGS sequence"/>
</dbReference>
<evidence type="ECO:0000313" key="2">
    <source>
        <dbReference type="Proteomes" id="UP000663880"/>
    </source>
</evidence>